<dbReference type="EMBL" id="WHVB01000038">
    <property type="protein sequence ID" value="KAF8467046.1"/>
    <property type="molecule type" value="Genomic_DNA"/>
</dbReference>
<name>A0A9P5JVM1_9AGAM</name>
<reference evidence="1" key="2">
    <citation type="journal article" date="2020" name="Nat. Commun.">
        <title>Large-scale genome sequencing of mycorrhizal fungi provides insights into the early evolution of symbiotic traits.</title>
        <authorList>
            <person name="Miyauchi S."/>
            <person name="Kiss E."/>
            <person name="Kuo A."/>
            <person name="Drula E."/>
            <person name="Kohler A."/>
            <person name="Sanchez-Garcia M."/>
            <person name="Morin E."/>
            <person name="Andreopoulos B."/>
            <person name="Barry K.W."/>
            <person name="Bonito G."/>
            <person name="Buee M."/>
            <person name="Carver A."/>
            <person name="Chen C."/>
            <person name="Cichocki N."/>
            <person name="Clum A."/>
            <person name="Culley D."/>
            <person name="Crous P.W."/>
            <person name="Fauchery L."/>
            <person name="Girlanda M."/>
            <person name="Hayes R.D."/>
            <person name="Keri Z."/>
            <person name="LaButti K."/>
            <person name="Lipzen A."/>
            <person name="Lombard V."/>
            <person name="Magnuson J."/>
            <person name="Maillard F."/>
            <person name="Murat C."/>
            <person name="Nolan M."/>
            <person name="Ohm R.A."/>
            <person name="Pangilinan J."/>
            <person name="Pereira M.F."/>
            <person name="Perotto S."/>
            <person name="Peter M."/>
            <person name="Pfister S."/>
            <person name="Riley R."/>
            <person name="Sitrit Y."/>
            <person name="Stielow J.B."/>
            <person name="Szollosi G."/>
            <person name="Zifcakova L."/>
            <person name="Stursova M."/>
            <person name="Spatafora J.W."/>
            <person name="Tedersoo L."/>
            <person name="Vaario L.M."/>
            <person name="Yamada A."/>
            <person name="Yan M."/>
            <person name="Wang P."/>
            <person name="Xu J."/>
            <person name="Bruns T."/>
            <person name="Baldrian P."/>
            <person name="Vilgalys R."/>
            <person name="Dunand C."/>
            <person name="Henrissat B."/>
            <person name="Grigoriev I.V."/>
            <person name="Hibbett D."/>
            <person name="Nagy L.G."/>
            <person name="Martin F.M."/>
        </authorList>
    </citation>
    <scope>NUCLEOTIDE SEQUENCE</scope>
    <source>
        <strain evidence="1">Prilba</strain>
    </source>
</reference>
<dbReference type="OrthoDB" id="3365698at2759"/>
<reference evidence="1" key="1">
    <citation type="submission" date="2019-10" db="EMBL/GenBank/DDBJ databases">
        <authorList>
            <consortium name="DOE Joint Genome Institute"/>
            <person name="Kuo A."/>
            <person name="Miyauchi S."/>
            <person name="Kiss E."/>
            <person name="Drula E."/>
            <person name="Kohler A."/>
            <person name="Sanchez-Garcia M."/>
            <person name="Andreopoulos B."/>
            <person name="Barry K.W."/>
            <person name="Bonito G."/>
            <person name="Buee M."/>
            <person name="Carver A."/>
            <person name="Chen C."/>
            <person name="Cichocki N."/>
            <person name="Clum A."/>
            <person name="Culley D."/>
            <person name="Crous P.W."/>
            <person name="Fauchery L."/>
            <person name="Girlanda M."/>
            <person name="Hayes R."/>
            <person name="Keri Z."/>
            <person name="LaButti K."/>
            <person name="Lipzen A."/>
            <person name="Lombard V."/>
            <person name="Magnuson J."/>
            <person name="Maillard F."/>
            <person name="Morin E."/>
            <person name="Murat C."/>
            <person name="Nolan M."/>
            <person name="Ohm R."/>
            <person name="Pangilinan J."/>
            <person name="Pereira M."/>
            <person name="Perotto S."/>
            <person name="Peter M."/>
            <person name="Riley R."/>
            <person name="Sitrit Y."/>
            <person name="Stielow B."/>
            <person name="Szollosi G."/>
            <person name="Zifcakova L."/>
            <person name="Stursova M."/>
            <person name="Spatafora J.W."/>
            <person name="Tedersoo L."/>
            <person name="Vaario L.-M."/>
            <person name="Yamada A."/>
            <person name="Yan M."/>
            <person name="Wang P."/>
            <person name="Xu J."/>
            <person name="Bruns T."/>
            <person name="Baldrian P."/>
            <person name="Vilgalys R."/>
            <person name="Henrissat B."/>
            <person name="Grigoriev I.V."/>
            <person name="Hibbett D."/>
            <person name="Nagy L.G."/>
            <person name="Martin F.M."/>
        </authorList>
    </citation>
    <scope>NUCLEOTIDE SEQUENCE</scope>
    <source>
        <strain evidence="1">Prilba</strain>
    </source>
</reference>
<accession>A0A9P5JVM1</accession>
<dbReference type="SUPFAM" id="SSF52047">
    <property type="entry name" value="RNI-like"/>
    <property type="match status" value="1"/>
</dbReference>
<evidence type="ECO:0000313" key="2">
    <source>
        <dbReference type="Proteomes" id="UP000759537"/>
    </source>
</evidence>
<evidence type="ECO:0000313" key="1">
    <source>
        <dbReference type="EMBL" id="KAF8467046.1"/>
    </source>
</evidence>
<keyword evidence="2" id="KW-1185">Reference proteome</keyword>
<sequence length="387" mass="42994">MLNSWPNLPLVVQFEGCPKAKSLSANITVALRHPDRVCEIDLVLTSSITGSIAEAIQEPFQALNRIRITVEDATGTPELVHNAFLGGSAPRLNEIKLDSIAFPFPSLRQVLLSANNLVELYLSNIPHTGYFSPDDLVAGLSSLVQLISLTVGFHSPASRPPSHMTSSPQRTTLPSLISLDFHGASEYLEEFVARIDFPSLYDVTITLFYQIFFEIPKFYQFISLLNARTSPDMVLVTTSAVDVMVLLYQNGKRAAGCCALKTSCRRLDWQLYFVTQILSQLPPLPKSVDTLIISEANEMPPREEDMDSTQWLEFFQPFTHVRTVRVLERFVPGVAQALVMEDIAPGVLPELNFLSLAGHRKSPSVEKAAEQFVDTRNLSGRIVFLSD</sequence>
<proteinExistence type="predicted"/>
<gene>
    <name evidence="1" type="ORF">DFH94DRAFT_779937</name>
</gene>
<comment type="caution">
    <text evidence="1">The sequence shown here is derived from an EMBL/GenBank/DDBJ whole genome shotgun (WGS) entry which is preliminary data.</text>
</comment>
<organism evidence="1 2">
    <name type="scientific">Russula ochroleuca</name>
    <dbReference type="NCBI Taxonomy" id="152965"/>
    <lineage>
        <taxon>Eukaryota</taxon>
        <taxon>Fungi</taxon>
        <taxon>Dikarya</taxon>
        <taxon>Basidiomycota</taxon>
        <taxon>Agaricomycotina</taxon>
        <taxon>Agaricomycetes</taxon>
        <taxon>Russulales</taxon>
        <taxon>Russulaceae</taxon>
        <taxon>Russula</taxon>
    </lineage>
</organism>
<dbReference type="Proteomes" id="UP000759537">
    <property type="component" value="Unassembled WGS sequence"/>
</dbReference>
<dbReference type="AlphaFoldDB" id="A0A9P5JVM1"/>
<protein>
    <submittedName>
        <fullName evidence="1">Uncharacterized protein</fullName>
    </submittedName>
</protein>